<evidence type="ECO:0000256" key="1">
    <source>
        <dbReference type="SAM" id="MobiDB-lite"/>
    </source>
</evidence>
<proteinExistence type="predicted"/>
<keyword evidence="3" id="KW-1185">Reference proteome</keyword>
<accession>A0AAD9HIV4</accession>
<dbReference type="Proteomes" id="UP001232148">
    <property type="component" value="Unassembled WGS sequence"/>
</dbReference>
<comment type="caution">
    <text evidence="2">The sequence shown here is derived from an EMBL/GenBank/DDBJ whole genome shotgun (WGS) entry which is preliminary data.</text>
</comment>
<feature type="region of interest" description="Disordered" evidence="1">
    <location>
        <begin position="30"/>
        <end position="60"/>
    </location>
</feature>
<name>A0AAD9HIV4_9PEZI</name>
<organism evidence="2 3">
    <name type="scientific">Colletotrichum zoysiae</name>
    <dbReference type="NCBI Taxonomy" id="1216348"/>
    <lineage>
        <taxon>Eukaryota</taxon>
        <taxon>Fungi</taxon>
        <taxon>Dikarya</taxon>
        <taxon>Ascomycota</taxon>
        <taxon>Pezizomycotina</taxon>
        <taxon>Sordariomycetes</taxon>
        <taxon>Hypocreomycetidae</taxon>
        <taxon>Glomerellales</taxon>
        <taxon>Glomerellaceae</taxon>
        <taxon>Colletotrichum</taxon>
        <taxon>Colletotrichum graminicola species complex</taxon>
    </lineage>
</organism>
<evidence type="ECO:0000313" key="3">
    <source>
        <dbReference type="Proteomes" id="UP001232148"/>
    </source>
</evidence>
<sequence>MQENPPRLFSLFSSLSDRASHAAPIASANRSVRLDSGSRHHGATASSLGRGTSGYGGNIGNDYTSSPACRFPGRLNIENFIVSSQTPVLCVLSRECVARQDIKKQERKKREREREREREEIPGPVYHGERTL</sequence>
<dbReference type="EMBL" id="MU842871">
    <property type="protein sequence ID" value="KAK2028896.1"/>
    <property type="molecule type" value="Genomic_DNA"/>
</dbReference>
<protein>
    <submittedName>
        <fullName evidence="2">Uncharacterized protein</fullName>
    </submittedName>
</protein>
<feature type="compositionally biased region" description="Basic and acidic residues" evidence="1">
    <location>
        <begin position="112"/>
        <end position="132"/>
    </location>
</feature>
<reference evidence="2" key="1">
    <citation type="submission" date="2021-06" db="EMBL/GenBank/DDBJ databases">
        <title>Comparative genomics, transcriptomics and evolutionary studies reveal genomic signatures of adaptation to plant cell wall in hemibiotrophic fungi.</title>
        <authorList>
            <consortium name="DOE Joint Genome Institute"/>
            <person name="Baroncelli R."/>
            <person name="Diaz J.F."/>
            <person name="Benocci T."/>
            <person name="Peng M."/>
            <person name="Battaglia E."/>
            <person name="Haridas S."/>
            <person name="Andreopoulos W."/>
            <person name="Labutti K."/>
            <person name="Pangilinan J."/>
            <person name="Floch G.L."/>
            <person name="Makela M.R."/>
            <person name="Henrissat B."/>
            <person name="Grigoriev I.V."/>
            <person name="Crouch J.A."/>
            <person name="De Vries R.P."/>
            <person name="Sukno S.A."/>
            <person name="Thon M.R."/>
        </authorList>
    </citation>
    <scope>NUCLEOTIDE SEQUENCE</scope>
    <source>
        <strain evidence="2">MAFF235873</strain>
    </source>
</reference>
<dbReference type="AlphaFoldDB" id="A0AAD9HIV4"/>
<gene>
    <name evidence="2" type="ORF">LX32DRAFT_380534</name>
</gene>
<feature type="region of interest" description="Disordered" evidence="1">
    <location>
        <begin position="101"/>
        <end position="132"/>
    </location>
</feature>
<evidence type="ECO:0000313" key="2">
    <source>
        <dbReference type="EMBL" id="KAK2028896.1"/>
    </source>
</evidence>